<dbReference type="AlphaFoldDB" id="A0A0A8ZS91"/>
<reference evidence="1" key="1">
    <citation type="submission" date="2014-09" db="EMBL/GenBank/DDBJ databases">
        <authorList>
            <person name="Magalhaes I.L.F."/>
            <person name="Oliveira U."/>
            <person name="Santos F.R."/>
            <person name="Vidigal T.H.D.A."/>
            <person name="Brescovit A.D."/>
            <person name="Santos A.J."/>
        </authorList>
    </citation>
    <scope>NUCLEOTIDE SEQUENCE</scope>
    <source>
        <tissue evidence="1">Shoot tissue taken approximately 20 cm above the soil surface</tissue>
    </source>
</reference>
<organism evidence="1">
    <name type="scientific">Arundo donax</name>
    <name type="common">Giant reed</name>
    <name type="synonym">Donax arundinaceus</name>
    <dbReference type="NCBI Taxonomy" id="35708"/>
    <lineage>
        <taxon>Eukaryota</taxon>
        <taxon>Viridiplantae</taxon>
        <taxon>Streptophyta</taxon>
        <taxon>Embryophyta</taxon>
        <taxon>Tracheophyta</taxon>
        <taxon>Spermatophyta</taxon>
        <taxon>Magnoliopsida</taxon>
        <taxon>Liliopsida</taxon>
        <taxon>Poales</taxon>
        <taxon>Poaceae</taxon>
        <taxon>PACMAD clade</taxon>
        <taxon>Arundinoideae</taxon>
        <taxon>Arundineae</taxon>
        <taxon>Arundo</taxon>
    </lineage>
</organism>
<name>A0A0A8ZS91_ARUDO</name>
<protein>
    <submittedName>
        <fullName evidence="1">Uncharacterized protein</fullName>
    </submittedName>
</protein>
<dbReference type="EMBL" id="GBRH01255596">
    <property type="protein sequence ID" value="JAD42299.1"/>
    <property type="molecule type" value="Transcribed_RNA"/>
</dbReference>
<proteinExistence type="predicted"/>
<evidence type="ECO:0000313" key="1">
    <source>
        <dbReference type="EMBL" id="JAD42299.1"/>
    </source>
</evidence>
<reference evidence="1" key="2">
    <citation type="journal article" date="2015" name="Data Brief">
        <title>Shoot transcriptome of the giant reed, Arundo donax.</title>
        <authorList>
            <person name="Barrero R.A."/>
            <person name="Guerrero F.D."/>
            <person name="Moolhuijzen P."/>
            <person name="Goolsby J.A."/>
            <person name="Tidwell J."/>
            <person name="Bellgard S.E."/>
            <person name="Bellgard M.I."/>
        </authorList>
    </citation>
    <scope>NUCLEOTIDE SEQUENCE</scope>
    <source>
        <tissue evidence="1">Shoot tissue taken approximately 20 cm above the soil surface</tissue>
    </source>
</reference>
<sequence>MWDWASPMVRDSRTLAYRNSSKNQAMVDVNDRFSSALLQISRKESRQ</sequence>
<accession>A0A0A8ZS91</accession>